<feature type="region of interest" description="Disordered" evidence="8">
    <location>
        <begin position="1"/>
        <end position="65"/>
    </location>
</feature>
<dbReference type="InterPro" id="IPR036236">
    <property type="entry name" value="Znf_C2H2_sf"/>
</dbReference>
<comment type="caution">
    <text evidence="10">The sequence shown here is derived from an EMBL/GenBank/DDBJ whole genome shotgun (WGS) entry which is preliminary data.</text>
</comment>
<dbReference type="PROSITE" id="PS00028">
    <property type="entry name" value="ZINC_FINGER_C2H2_1"/>
    <property type="match status" value="5"/>
</dbReference>
<dbReference type="PANTHER" id="PTHR16515">
    <property type="entry name" value="PR DOMAIN ZINC FINGER PROTEIN"/>
    <property type="match status" value="1"/>
</dbReference>
<dbReference type="PANTHER" id="PTHR16515:SF66">
    <property type="entry name" value="C2H2-TYPE DOMAIN-CONTAINING PROTEIN"/>
    <property type="match status" value="1"/>
</dbReference>
<dbReference type="FunFam" id="3.30.160.60:FF:000100">
    <property type="entry name" value="Zinc finger 45-like"/>
    <property type="match status" value="2"/>
</dbReference>
<dbReference type="FunFam" id="3.30.160.60:FF:000110">
    <property type="entry name" value="Zinc finger protein-like"/>
    <property type="match status" value="1"/>
</dbReference>
<evidence type="ECO:0000256" key="5">
    <source>
        <dbReference type="ARBA" id="ARBA00022833"/>
    </source>
</evidence>
<evidence type="ECO:0000256" key="7">
    <source>
        <dbReference type="PROSITE-ProRule" id="PRU00042"/>
    </source>
</evidence>
<feature type="domain" description="C2H2-type" evidence="9">
    <location>
        <begin position="127"/>
        <end position="154"/>
    </location>
</feature>
<evidence type="ECO:0000313" key="10">
    <source>
        <dbReference type="EMBL" id="GFT90279.1"/>
    </source>
</evidence>
<reference evidence="10" key="1">
    <citation type="submission" date="2020-08" db="EMBL/GenBank/DDBJ databases">
        <title>Multicomponent nature underlies the extraordinary mechanical properties of spider dragline silk.</title>
        <authorList>
            <person name="Kono N."/>
            <person name="Nakamura H."/>
            <person name="Mori M."/>
            <person name="Yoshida Y."/>
            <person name="Ohtoshi R."/>
            <person name="Malay A.D."/>
            <person name="Moran D.A.P."/>
            <person name="Tomita M."/>
            <person name="Numata K."/>
            <person name="Arakawa K."/>
        </authorList>
    </citation>
    <scope>NUCLEOTIDE SEQUENCE</scope>
</reference>
<dbReference type="Proteomes" id="UP000887013">
    <property type="component" value="Unassembled WGS sequence"/>
</dbReference>
<feature type="domain" description="C2H2-type" evidence="9">
    <location>
        <begin position="99"/>
        <end position="126"/>
    </location>
</feature>
<dbReference type="SUPFAM" id="SSF57667">
    <property type="entry name" value="beta-beta-alpha zinc fingers"/>
    <property type="match status" value="3"/>
</dbReference>
<dbReference type="PROSITE" id="PS50157">
    <property type="entry name" value="ZINC_FINGER_C2H2_2"/>
    <property type="match status" value="5"/>
</dbReference>
<dbReference type="GO" id="GO:0010468">
    <property type="term" value="P:regulation of gene expression"/>
    <property type="evidence" value="ECO:0007669"/>
    <property type="project" value="TreeGrafter"/>
</dbReference>
<keyword evidence="5" id="KW-0862">Zinc</keyword>
<proteinExistence type="predicted"/>
<evidence type="ECO:0000313" key="11">
    <source>
        <dbReference type="Proteomes" id="UP000887013"/>
    </source>
</evidence>
<evidence type="ECO:0000256" key="1">
    <source>
        <dbReference type="ARBA" id="ARBA00004123"/>
    </source>
</evidence>
<protein>
    <recommendedName>
        <fullName evidence="9">C2H2-type domain-containing protein</fullName>
    </recommendedName>
</protein>
<dbReference type="GO" id="GO:0005634">
    <property type="term" value="C:nucleus"/>
    <property type="evidence" value="ECO:0007669"/>
    <property type="project" value="UniProtKB-SubCell"/>
</dbReference>
<feature type="domain" description="C2H2-type" evidence="9">
    <location>
        <begin position="155"/>
        <end position="183"/>
    </location>
</feature>
<comment type="subcellular location">
    <subcellularLocation>
        <location evidence="1">Nucleus</location>
    </subcellularLocation>
</comment>
<dbReference type="Gene3D" id="3.30.160.60">
    <property type="entry name" value="Classic Zinc Finger"/>
    <property type="match status" value="5"/>
</dbReference>
<organism evidence="10 11">
    <name type="scientific">Nephila pilipes</name>
    <name type="common">Giant wood spider</name>
    <name type="synonym">Nephila maculata</name>
    <dbReference type="NCBI Taxonomy" id="299642"/>
    <lineage>
        <taxon>Eukaryota</taxon>
        <taxon>Metazoa</taxon>
        <taxon>Ecdysozoa</taxon>
        <taxon>Arthropoda</taxon>
        <taxon>Chelicerata</taxon>
        <taxon>Arachnida</taxon>
        <taxon>Araneae</taxon>
        <taxon>Araneomorphae</taxon>
        <taxon>Entelegynae</taxon>
        <taxon>Araneoidea</taxon>
        <taxon>Nephilidae</taxon>
        <taxon>Nephila</taxon>
    </lineage>
</organism>
<keyword evidence="2" id="KW-0479">Metal-binding</keyword>
<keyword evidence="6" id="KW-0539">Nucleus</keyword>
<sequence>MSSSDEEIPQCERPSTNYEPHSCESIDLSILATPDASSRSDRPSIISFPFSEESPSDHKQVGTSELPGPVIIRDVSSNSCDLEMTLGHQQPKQSFNKEFPCSVCSKLFTGKRSLKTHMRIHMEKKQVTCETCGESFTTKGCLKNHMKMHSEKIPFTCDTCGRKFPKKSNLKIHIDSVHNMLKPFICNLCEKQFSRKESLKRHIHNAHNKDNPFSCKFCKKQYAREESLKKHIRRVHVRRRRHQHMDYLVRISISRIKQANSYIRKRNLPEEGSLSHNPPSPYAPDQHLSPFERG</sequence>
<dbReference type="Pfam" id="PF00096">
    <property type="entry name" value="zf-C2H2"/>
    <property type="match status" value="5"/>
</dbReference>
<feature type="region of interest" description="Disordered" evidence="8">
    <location>
        <begin position="269"/>
        <end position="294"/>
    </location>
</feature>
<gene>
    <name evidence="10" type="ORF">NPIL_423671</name>
</gene>
<feature type="domain" description="C2H2-type" evidence="9">
    <location>
        <begin position="184"/>
        <end position="212"/>
    </location>
</feature>
<keyword evidence="11" id="KW-1185">Reference proteome</keyword>
<dbReference type="InterPro" id="IPR050331">
    <property type="entry name" value="Zinc_finger"/>
</dbReference>
<dbReference type="OrthoDB" id="6436585at2759"/>
<dbReference type="GO" id="GO:0008270">
    <property type="term" value="F:zinc ion binding"/>
    <property type="evidence" value="ECO:0007669"/>
    <property type="project" value="UniProtKB-KW"/>
</dbReference>
<evidence type="ECO:0000256" key="3">
    <source>
        <dbReference type="ARBA" id="ARBA00022737"/>
    </source>
</evidence>
<evidence type="ECO:0000259" key="9">
    <source>
        <dbReference type="PROSITE" id="PS50157"/>
    </source>
</evidence>
<keyword evidence="4 7" id="KW-0863">Zinc-finger</keyword>
<feature type="domain" description="C2H2-type" evidence="9">
    <location>
        <begin position="213"/>
        <end position="241"/>
    </location>
</feature>
<dbReference type="SMART" id="SM00355">
    <property type="entry name" value="ZnF_C2H2"/>
    <property type="match status" value="5"/>
</dbReference>
<dbReference type="FunFam" id="3.30.160.60:FF:000065">
    <property type="entry name" value="B-cell CLL/lymphoma 6, member B"/>
    <property type="match status" value="1"/>
</dbReference>
<dbReference type="InterPro" id="IPR013087">
    <property type="entry name" value="Znf_C2H2_type"/>
</dbReference>
<dbReference type="AlphaFoldDB" id="A0A8X6Q0K7"/>
<accession>A0A8X6Q0K7</accession>
<evidence type="ECO:0000256" key="6">
    <source>
        <dbReference type="ARBA" id="ARBA00023242"/>
    </source>
</evidence>
<keyword evidence="3" id="KW-0677">Repeat</keyword>
<evidence type="ECO:0000256" key="8">
    <source>
        <dbReference type="SAM" id="MobiDB-lite"/>
    </source>
</evidence>
<evidence type="ECO:0000256" key="4">
    <source>
        <dbReference type="ARBA" id="ARBA00022771"/>
    </source>
</evidence>
<dbReference type="EMBL" id="BMAW01074011">
    <property type="protein sequence ID" value="GFT90279.1"/>
    <property type="molecule type" value="Genomic_DNA"/>
</dbReference>
<evidence type="ECO:0000256" key="2">
    <source>
        <dbReference type="ARBA" id="ARBA00022723"/>
    </source>
</evidence>
<name>A0A8X6Q0K7_NEPPI</name>